<evidence type="ECO:0000256" key="1">
    <source>
        <dbReference type="SAM" id="Phobius"/>
    </source>
</evidence>
<keyword evidence="1" id="KW-0472">Membrane</keyword>
<comment type="caution">
    <text evidence="2">The sequence shown here is derived from an EMBL/GenBank/DDBJ whole genome shotgun (WGS) entry which is preliminary data.</text>
</comment>
<accession>A0ABD2XV60</accession>
<keyword evidence="3" id="KW-1185">Reference proteome</keyword>
<organism evidence="2 3">
    <name type="scientific">Cinchona calisaya</name>
    <dbReference type="NCBI Taxonomy" id="153742"/>
    <lineage>
        <taxon>Eukaryota</taxon>
        <taxon>Viridiplantae</taxon>
        <taxon>Streptophyta</taxon>
        <taxon>Embryophyta</taxon>
        <taxon>Tracheophyta</taxon>
        <taxon>Spermatophyta</taxon>
        <taxon>Magnoliopsida</taxon>
        <taxon>eudicotyledons</taxon>
        <taxon>Gunneridae</taxon>
        <taxon>Pentapetalae</taxon>
        <taxon>asterids</taxon>
        <taxon>lamiids</taxon>
        <taxon>Gentianales</taxon>
        <taxon>Rubiaceae</taxon>
        <taxon>Cinchonoideae</taxon>
        <taxon>Cinchoneae</taxon>
        <taxon>Cinchona</taxon>
    </lineage>
</organism>
<reference evidence="2 3" key="1">
    <citation type="submission" date="2024-11" db="EMBL/GenBank/DDBJ databases">
        <title>A near-complete genome assembly of Cinchona calisaya.</title>
        <authorList>
            <person name="Lian D.C."/>
            <person name="Zhao X.W."/>
            <person name="Wei L."/>
        </authorList>
    </citation>
    <scope>NUCLEOTIDE SEQUENCE [LARGE SCALE GENOMIC DNA]</scope>
    <source>
        <tissue evidence="2">Nenye</tissue>
    </source>
</reference>
<dbReference type="AlphaFoldDB" id="A0ABD2XV60"/>
<proteinExistence type="predicted"/>
<protein>
    <submittedName>
        <fullName evidence="2">Uncharacterized protein</fullName>
    </submittedName>
</protein>
<gene>
    <name evidence="2" type="ORF">ACH5RR_040567</name>
</gene>
<evidence type="ECO:0000313" key="2">
    <source>
        <dbReference type="EMBL" id="KAL3497835.1"/>
    </source>
</evidence>
<sequence>MQAHQRGSKIGVPHADVVETVSCQQDMQLVSPEFDIMDQTLVLSFTPNDDLDFSSVELSHPALPQKTTEVLADQEPGNLMGNSHQEAGIRGEHLDAVPEMPLKLVMIKRLQFPMCLEVILSVSNFFLYIHLSFS</sequence>
<name>A0ABD2XV60_9GENT</name>
<dbReference type="EMBL" id="JBJUIK010000017">
    <property type="protein sequence ID" value="KAL3497835.1"/>
    <property type="molecule type" value="Genomic_DNA"/>
</dbReference>
<keyword evidence="1" id="KW-0812">Transmembrane</keyword>
<keyword evidence="1" id="KW-1133">Transmembrane helix</keyword>
<evidence type="ECO:0000313" key="3">
    <source>
        <dbReference type="Proteomes" id="UP001630127"/>
    </source>
</evidence>
<dbReference type="Proteomes" id="UP001630127">
    <property type="component" value="Unassembled WGS sequence"/>
</dbReference>
<feature type="transmembrane region" description="Helical" evidence="1">
    <location>
        <begin position="110"/>
        <end position="131"/>
    </location>
</feature>